<dbReference type="InterPro" id="IPR025857">
    <property type="entry name" value="MacB_PCD"/>
</dbReference>
<dbReference type="RefSeq" id="WP_090389470.1">
    <property type="nucleotide sequence ID" value="NZ_FMZO01000003.1"/>
</dbReference>
<evidence type="ECO:0000256" key="4">
    <source>
        <dbReference type="ARBA" id="ARBA00022692"/>
    </source>
</evidence>
<dbReference type="Pfam" id="PF12704">
    <property type="entry name" value="MacB_PCD"/>
    <property type="match status" value="1"/>
</dbReference>
<evidence type="ECO:0000256" key="6">
    <source>
        <dbReference type="ARBA" id="ARBA00023136"/>
    </source>
</evidence>
<evidence type="ECO:0000259" key="9">
    <source>
        <dbReference type="Pfam" id="PF12704"/>
    </source>
</evidence>
<name>A0A1G6NLG6_NIADE</name>
<feature type="domain" description="ABC3 transporter permease C-terminal" evidence="8">
    <location>
        <begin position="279"/>
        <end position="402"/>
    </location>
</feature>
<dbReference type="OrthoDB" id="1522670at2"/>
<dbReference type="Pfam" id="PF02687">
    <property type="entry name" value="FtsX"/>
    <property type="match status" value="1"/>
</dbReference>
<keyword evidence="11" id="KW-1185">Reference proteome</keyword>
<feature type="transmembrane region" description="Helical" evidence="7">
    <location>
        <begin position="329"/>
        <end position="349"/>
    </location>
</feature>
<protein>
    <submittedName>
        <fullName evidence="10">Lipoprotein-releasing system permease protein</fullName>
    </submittedName>
</protein>
<evidence type="ECO:0000256" key="2">
    <source>
        <dbReference type="ARBA" id="ARBA00005236"/>
    </source>
</evidence>
<sequence>MNTASFIAHRIAFNRQRSFSRFIIRLSVVATAISVAVMIITLAFANGFQQKVSEKVFSFWGHIRIQEMAPYQYVVSEEVPITANPALVAQIKKNPEVTTVQPFATRYAIVKTKDDLEGVLVKGVDSTYNFSNLQSFMQRGRAPRFNDSTYSREIMISEYTAGQMKLDTGSRVLIYFIRPDNSLRPDRLTITGIYKTGIEEYDKTFAIGDIKLIRRLNDWEPDQIGGYELFLKNYKHIGAVSDQLTALPQMPEEWDAQDIKNFAPNIFDWLNMQDVTRNLLIVIMIIVAVINLITCLIILVLERMRMIGVLKAVGATDWTVQKIFLRHSLLITVTGIVAGTAGALGLLYLQVKTGFIKLDESAYYLSQAAVKISSWEVLAICAGTFLVCLLVLMIPTYIVKKVQVVKAIHFR</sequence>
<keyword evidence="6 7" id="KW-0472">Membrane</keyword>
<dbReference type="GO" id="GO:0044874">
    <property type="term" value="P:lipoprotein localization to outer membrane"/>
    <property type="evidence" value="ECO:0007669"/>
    <property type="project" value="TreeGrafter"/>
</dbReference>
<dbReference type="PANTHER" id="PTHR30489:SF0">
    <property type="entry name" value="LIPOPROTEIN-RELEASING SYSTEM TRANSMEMBRANE PROTEIN LOLE"/>
    <property type="match status" value="1"/>
</dbReference>
<feature type="domain" description="MacB-like periplasmic core" evidence="9">
    <location>
        <begin position="26"/>
        <end position="198"/>
    </location>
</feature>
<proteinExistence type="inferred from homology"/>
<keyword evidence="10" id="KW-0449">Lipoprotein</keyword>
<dbReference type="GO" id="GO:0098797">
    <property type="term" value="C:plasma membrane protein complex"/>
    <property type="evidence" value="ECO:0007669"/>
    <property type="project" value="TreeGrafter"/>
</dbReference>
<evidence type="ECO:0000256" key="5">
    <source>
        <dbReference type="ARBA" id="ARBA00022989"/>
    </source>
</evidence>
<dbReference type="InterPro" id="IPR051447">
    <property type="entry name" value="Lipoprotein-release_system"/>
</dbReference>
<gene>
    <name evidence="10" type="ORF">SAMN04487894_103303</name>
</gene>
<evidence type="ECO:0000256" key="1">
    <source>
        <dbReference type="ARBA" id="ARBA00004651"/>
    </source>
</evidence>
<evidence type="ECO:0000259" key="8">
    <source>
        <dbReference type="Pfam" id="PF02687"/>
    </source>
</evidence>
<reference evidence="11" key="1">
    <citation type="submission" date="2016-10" db="EMBL/GenBank/DDBJ databases">
        <authorList>
            <person name="Varghese N."/>
            <person name="Submissions S."/>
        </authorList>
    </citation>
    <scope>NUCLEOTIDE SEQUENCE [LARGE SCALE GENOMIC DNA]</scope>
    <source>
        <strain evidence="11">DSM 25811 / CCM 8410 / LMG 26954 / E90</strain>
    </source>
</reference>
<dbReference type="AlphaFoldDB" id="A0A1G6NLG6"/>
<evidence type="ECO:0000256" key="3">
    <source>
        <dbReference type="ARBA" id="ARBA00022475"/>
    </source>
</evidence>
<dbReference type="PANTHER" id="PTHR30489">
    <property type="entry name" value="LIPOPROTEIN-RELEASING SYSTEM TRANSMEMBRANE PROTEIN LOLE"/>
    <property type="match status" value="1"/>
</dbReference>
<accession>A0A1G6NLG6</accession>
<feature type="transmembrane region" description="Helical" evidence="7">
    <location>
        <begin position="22"/>
        <end position="45"/>
    </location>
</feature>
<evidence type="ECO:0000313" key="11">
    <source>
        <dbReference type="Proteomes" id="UP000198757"/>
    </source>
</evidence>
<feature type="transmembrane region" description="Helical" evidence="7">
    <location>
        <begin position="279"/>
        <end position="301"/>
    </location>
</feature>
<dbReference type="InterPro" id="IPR003838">
    <property type="entry name" value="ABC3_permease_C"/>
</dbReference>
<keyword evidence="5 7" id="KW-1133">Transmembrane helix</keyword>
<dbReference type="STRING" id="1285928.SAMN04487894_103303"/>
<dbReference type="Proteomes" id="UP000198757">
    <property type="component" value="Unassembled WGS sequence"/>
</dbReference>
<comment type="subcellular location">
    <subcellularLocation>
        <location evidence="1">Cell membrane</location>
        <topology evidence="1">Multi-pass membrane protein</topology>
    </subcellularLocation>
</comment>
<keyword evidence="3" id="KW-1003">Cell membrane</keyword>
<keyword evidence="4 7" id="KW-0812">Transmembrane</keyword>
<comment type="similarity">
    <text evidence="2">Belongs to the ABC-4 integral membrane protein family. LolC/E subfamily.</text>
</comment>
<organism evidence="10 11">
    <name type="scientific">Niabella drilacis (strain DSM 25811 / CCM 8410 / CCUG 62505 / LMG 26954 / E90)</name>
    <dbReference type="NCBI Taxonomy" id="1285928"/>
    <lineage>
        <taxon>Bacteria</taxon>
        <taxon>Pseudomonadati</taxon>
        <taxon>Bacteroidota</taxon>
        <taxon>Chitinophagia</taxon>
        <taxon>Chitinophagales</taxon>
        <taxon>Chitinophagaceae</taxon>
        <taxon>Niabella</taxon>
    </lineage>
</organism>
<evidence type="ECO:0000256" key="7">
    <source>
        <dbReference type="SAM" id="Phobius"/>
    </source>
</evidence>
<dbReference type="EMBL" id="FMZO01000003">
    <property type="protein sequence ID" value="SDC68157.1"/>
    <property type="molecule type" value="Genomic_DNA"/>
</dbReference>
<feature type="transmembrane region" description="Helical" evidence="7">
    <location>
        <begin position="377"/>
        <end position="399"/>
    </location>
</feature>
<evidence type="ECO:0000313" key="10">
    <source>
        <dbReference type="EMBL" id="SDC68157.1"/>
    </source>
</evidence>